<evidence type="ECO:0000313" key="2">
    <source>
        <dbReference type="Proteomes" id="UP000286415"/>
    </source>
</evidence>
<accession>A0A419PV08</accession>
<dbReference type="Proteomes" id="UP000286415">
    <property type="component" value="Unassembled WGS sequence"/>
</dbReference>
<gene>
    <name evidence="1" type="ORF">CSKR_109074</name>
</gene>
<name>A0A419PV08_CLOSI</name>
<dbReference type="EMBL" id="NIRI02000042">
    <property type="protein sequence ID" value="KAG5450526.1"/>
    <property type="molecule type" value="Genomic_DNA"/>
</dbReference>
<proteinExistence type="predicted"/>
<reference evidence="1 2" key="2">
    <citation type="journal article" date="2021" name="Genomics">
        <title>High-quality reference genome for Clonorchis sinensis.</title>
        <authorList>
            <person name="Young N.D."/>
            <person name="Stroehlein A.J."/>
            <person name="Kinkar L."/>
            <person name="Wang T."/>
            <person name="Sohn W.M."/>
            <person name="Chang B.C.H."/>
            <person name="Kaur P."/>
            <person name="Weisz D."/>
            <person name="Dudchenko O."/>
            <person name="Aiden E.L."/>
            <person name="Korhonen P.K."/>
            <person name="Gasser R.B."/>
        </authorList>
    </citation>
    <scope>NUCLEOTIDE SEQUENCE [LARGE SCALE GENOMIC DNA]</scope>
    <source>
        <strain evidence="1">Cs-k2</strain>
    </source>
</reference>
<dbReference type="AlphaFoldDB" id="A0A419PV08"/>
<sequence>MKLVYPSIRPFYKHLLSHHGRWIRQYFANDVFSTLKKPRKIPNMRLDQTTSKKRAHDSFPVTPFRCLTATPPEGSMRAGILPSCPSLDREGREAEVGFEPRTFRSVNSRSNHWAISPHILRLR</sequence>
<reference evidence="1 2" key="1">
    <citation type="journal article" date="2018" name="Biotechnol. Adv.">
        <title>Improved genomic resources and new bioinformatic workflow for the carcinogenic parasite Clonorchis sinensis: Biotechnological implications.</title>
        <authorList>
            <person name="Wang D."/>
            <person name="Korhonen P.K."/>
            <person name="Gasser R.B."/>
            <person name="Young N.D."/>
        </authorList>
    </citation>
    <scope>NUCLEOTIDE SEQUENCE [LARGE SCALE GENOMIC DNA]</scope>
    <source>
        <strain evidence="1">Cs-k2</strain>
    </source>
</reference>
<evidence type="ECO:0000313" key="1">
    <source>
        <dbReference type="EMBL" id="KAG5450526.1"/>
    </source>
</evidence>
<dbReference type="InParanoid" id="A0A419PV08"/>
<organism evidence="1 2">
    <name type="scientific">Clonorchis sinensis</name>
    <name type="common">Chinese liver fluke</name>
    <dbReference type="NCBI Taxonomy" id="79923"/>
    <lineage>
        <taxon>Eukaryota</taxon>
        <taxon>Metazoa</taxon>
        <taxon>Spiralia</taxon>
        <taxon>Lophotrochozoa</taxon>
        <taxon>Platyhelminthes</taxon>
        <taxon>Trematoda</taxon>
        <taxon>Digenea</taxon>
        <taxon>Opisthorchiida</taxon>
        <taxon>Opisthorchiata</taxon>
        <taxon>Opisthorchiidae</taxon>
        <taxon>Clonorchis</taxon>
    </lineage>
</organism>
<keyword evidence="2" id="KW-1185">Reference proteome</keyword>
<protein>
    <submittedName>
        <fullName evidence="1">Uncharacterized protein</fullName>
    </submittedName>
</protein>
<comment type="caution">
    <text evidence="1">The sequence shown here is derived from an EMBL/GenBank/DDBJ whole genome shotgun (WGS) entry which is preliminary data.</text>
</comment>